<feature type="compositionally biased region" description="Basic residues" evidence="6">
    <location>
        <begin position="1006"/>
        <end position="1016"/>
    </location>
</feature>
<evidence type="ECO:0000259" key="7">
    <source>
        <dbReference type="Pfam" id="PF04182"/>
    </source>
</evidence>
<sequence>MADNDFYAACIEEIALEGLDGITLQALWIRLKDRPKFPFALDDKSKAFIWRSIVPDARLDFYRLQEPRQELVLYDRYKHVDPDSGYVIEPKVLPPDLYPVELVNKNGQRGSCSTFDSRVNVSEKVRKAKLILEAVVKQWGNSLVIVADQATRERALIGPCNSVKDLDLSDVKYAVLERIGRTRYAGLTTQGKQDMKVFQLTNASMFLLRKQLVQRHLITKQLYYQRSDHKQSGTGFLLHLPRFFVEVQTKFKMLTRELCALLDTKPLKREVLRKVRAEMGLKNAVFKRLINSAAVPYVTQYTMAYNELYPDTPEKQWYTKNTGMKLLRVIELTKSFEEEEAEGAEGDDDGEEMESQSSIAMFYDPRKYIYDLPRLDQAYRELQRAGTKGATLRELAQLMSTTRLEARPLLKALLFRKLVVPYREDVGRQRVTRYFTPEFASQSETHKKFAAEKKRMLEQASKCPPAKRQRVSQRTDISEVKPPASENAPMKQGTGDEVPSEECDQPTITVEASNEPLSKKIKTKGCTVLSFPSTSGIINKRQSLQELLPSYKMLMRANRIIDYVKAEKLVADLTRLLKTLQKQELEEGYKLKLDKVSLERLLYKLCKSGYLKSIRTTLRLGEKEKNLQFICHPDVTKDDELVRSTIEQAKFKYFAIHNENNKPQAPKSPELTECSKMEYNPSMGRFYGSQPKFRRMQLCYSFIHYMLYTYDGAPLGHLDDDPSAPMRYQEGISWKTFVAPLPANPSTPKGWLLFSDILLSLPLSLFVKIVSCIKYKIEGLDEYLQHNVRCHYLIRSLPVKLRNALLFARRYIYSIHETIKRLSFVGLLTFGPQRLKEKDQVYLFLHKRITIKDTACSAPGYHQISPDTEYPLKDYFLETEEDVNQFWFDLEGICLSTPLGTAQTMRGQVIELQNLYKKPAMIEASKNREFGEEVDTGSIPGDQLGAAGFDSALFAHLKRNWNYTTTVVLKTPGLMTVSQKEKSKPLENYIEYLDKTGKETDGGTARKQKQKQRLSRLRSTISRMSVYYPKPGAPSTDPVAIPVVINGSRERSKASEEAKKRTPFRRKPHSIFRVLKRCGRAKKRRPYYDDKDMAALKQMRFMRVAWSSQEDIVLLMCKVASWFLDPHQPKMVVPFTAVRDILHEHFPELSKDKTSRACQRRLRFMLLNPATKANASVFLCEARQDQKLTEMFYGPKPVKSAEDAWIHMLRTVLDHLMIKFSKSPQERHRAIALPKTVEELKDQYNILVSGQCLPDSWSYQEPHNIVDIHFTTVGIIIISSFGADDGKTSWSLILYRIYELYPDKLIRSVTARLRHNSVICRKKCHAKKQFSSLNMSMLPFTLSGRFQFELMRRFAPENFVNMAQLLTTLFKNQTSGEKFTTVDAVDPPHAVLLITLIMMKKVDYVIDVPQAIVDFDSKVCEDNGNPCKVVTKGPPSESPLAGSCSYSDSLSNLHIETSGSNGKASRSFLYMLRQDMTKALEFTSLRPQDYVIIKPCKISFGLSDGDVLARCTVEEPTDKSYKLKIRSPVYDKLVQEQREVLAANACELLWTAEDISKAYADHGKNDAEANFAHGLYALIVDRKELGITFTTLCETFHLNVTSAVLESHLDVLVSCKAIVRAGVTCVRYIALLHAKPWMVRAVKIPKDLRSLATALGEQELARKAKARKTSSSAEDEAMEEPSAVDTSPMVVDENTAEVSPMSVDESPAGVSAMEVDDSTADNCDLSTYAKSPADEVKSSDFVNTMQKPDNGEASVLKVKDDPNSAVTVTEPKKTQQTSPGQRPATRGAVFNRTCIEAMSRNINMEKLEKIMYIPRLWKKPDGTLNRPLLHKYMSAVLSFVMDNPGITEESMRTSFAKHIGPCIQTLDVLRMLEKIGCIKRFYFRSGTSKCTLFSERRTAVFSEVYEVNDDVCFEGTIEALLNFAAFTSYFLK</sequence>
<dbReference type="PANTHER" id="PTHR15180">
    <property type="entry name" value="GENERAL TRANSCRIPTION FACTOR 3C POLYPEPTIDE 1"/>
    <property type="match status" value="1"/>
</dbReference>
<organism>
    <name type="scientific">Ixodes scapularis</name>
    <name type="common">Black-legged tick</name>
    <name type="synonym">Deer tick</name>
    <dbReference type="NCBI Taxonomy" id="6945"/>
    <lineage>
        <taxon>Eukaryota</taxon>
        <taxon>Metazoa</taxon>
        <taxon>Ecdysozoa</taxon>
        <taxon>Arthropoda</taxon>
        <taxon>Chelicerata</taxon>
        <taxon>Arachnida</taxon>
        <taxon>Acari</taxon>
        <taxon>Parasitiformes</taxon>
        <taxon>Ixodida</taxon>
        <taxon>Ixodoidea</taxon>
        <taxon>Ixodidae</taxon>
        <taxon>Ixodinae</taxon>
        <taxon>Ixodes</taxon>
    </lineage>
</organism>
<dbReference type="GO" id="GO:0003677">
    <property type="term" value="F:DNA binding"/>
    <property type="evidence" value="ECO:0007669"/>
    <property type="project" value="UniProtKB-KW"/>
</dbReference>
<evidence type="ECO:0000313" key="12">
    <source>
        <dbReference type="Proteomes" id="UP000001555"/>
    </source>
</evidence>
<feature type="domain" description="B-block binding subunit of TFIIIC" evidence="7">
    <location>
        <begin position="170"/>
        <end position="245"/>
    </location>
</feature>
<dbReference type="VEuPathDB" id="VectorBase:ISCW015036"/>
<feature type="region of interest" description="Disordered" evidence="6">
    <location>
        <begin position="997"/>
        <end position="1016"/>
    </location>
</feature>
<dbReference type="STRING" id="6945.B7QH00"/>
<dbReference type="EMBL" id="ABJB010015718">
    <property type="status" value="NOT_ANNOTATED_CDS"/>
    <property type="molecule type" value="Genomic_DNA"/>
</dbReference>
<dbReference type="VEuPathDB" id="VectorBase:ISCP_032680"/>
<feature type="region of interest" description="Disordered" evidence="6">
    <location>
        <begin position="1663"/>
        <end position="1686"/>
    </location>
</feature>
<gene>
    <name evidence="11" type="primary">8041112</name>
    <name evidence="10" type="ORF">IscW_ISCW015036</name>
</gene>
<keyword evidence="5" id="KW-0539">Nucleus</keyword>
<name>B7QH00_IXOSC</name>
<protein>
    <submittedName>
        <fullName evidence="10 11">General transcription factor IIIC, polypeptide 1, alpha 220kDa, putative</fullName>
    </submittedName>
</protein>
<dbReference type="InterPro" id="IPR056467">
    <property type="entry name" value="eWH_GTF3C1"/>
</dbReference>
<dbReference type="PaxDb" id="6945-B7QH00"/>
<dbReference type="Pfam" id="PF23704">
    <property type="entry name" value="WHD_GTF3C1_N"/>
    <property type="match status" value="1"/>
</dbReference>
<evidence type="ECO:0000256" key="3">
    <source>
        <dbReference type="ARBA" id="ARBA00023125"/>
    </source>
</evidence>
<reference evidence="11" key="2">
    <citation type="submission" date="2020-05" db="UniProtKB">
        <authorList>
            <consortium name="EnsemblMetazoa"/>
        </authorList>
    </citation>
    <scope>IDENTIFICATION</scope>
    <source>
        <strain evidence="11">wikel</strain>
    </source>
</reference>
<dbReference type="Proteomes" id="UP000001555">
    <property type="component" value="Unassembled WGS sequence"/>
</dbReference>
<evidence type="ECO:0000313" key="11">
    <source>
        <dbReference type="EnsemblMetazoa" id="ISCW015036-PA"/>
    </source>
</evidence>
<keyword evidence="3" id="KW-0238">DNA-binding</keyword>
<evidence type="ECO:0000256" key="2">
    <source>
        <dbReference type="ARBA" id="ARBA00022553"/>
    </source>
</evidence>
<accession>B7QH00</accession>
<dbReference type="GO" id="GO:0000127">
    <property type="term" value="C:transcription factor TFIIIC complex"/>
    <property type="evidence" value="ECO:0000318"/>
    <property type="project" value="GO_Central"/>
</dbReference>
<feature type="domain" description="GTF3C1 extended winged-helix" evidence="9">
    <location>
        <begin position="550"/>
        <end position="653"/>
    </location>
</feature>
<evidence type="ECO:0000256" key="1">
    <source>
        <dbReference type="ARBA" id="ARBA00004123"/>
    </source>
</evidence>
<dbReference type="HOGENOM" id="CLU_001556_1_0_1"/>
<dbReference type="GO" id="GO:0006384">
    <property type="term" value="P:transcription initiation at RNA polymerase III promoter"/>
    <property type="evidence" value="ECO:0000318"/>
    <property type="project" value="GO_Central"/>
</dbReference>
<evidence type="ECO:0000256" key="6">
    <source>
        <dbReference type="SAM" id="MobiDB-lite"/>
    </source>
</evidence>
<keyword evidence="2" id="KW-0597">Phosphoprotein</keyword>
<evidence type="ECO:0000259" key="9">
    <source>
        <dbReference type="Pfam" id="PF24101"/>
    </source>
</evidence>
<dbReference type="KEGG" id="isc:8041112"/>
<proteinExistence type="predicted"/>
<feature type="region of interest" description="Disordered" evidence="6">
    <location>
        <begin position="1697"/>
        <end position="1716"/>
    </location>
</feature>
<dbReference type="GO" id="GO:0042791">
    <property type="term" value="P:5S class rRNA transcription by RNA polymerase III"/>
    <property type="evidence" value="ECO:0000318"/>
    <property type="project" value="GO_Central"/>
</dbReference>
<feature type="domain" description="General transcription factor 3C polypeptide 1 winged-helix" evidence="8">
    <location>
        <begin position="8"/>
        <end position="63"/>
    </location>
</feature>
<comment type="subcellular location">
    <subcellularLocation>
        <location evidence="1">Nucleus</location>
    </subcellularLocation>
</comment>
<dbReference type="Pfam" id="PF04182">
    <property type="entry name" value="B-block_TFIIIC"/>
    <property type="match status" value="1"/>
</dbReference>
<dbReference type="Pfam" id="PF24101">
    <property type="entry name" value="WHD_GTF3C1"/>
    <property type="match status" value="1"/>
</dbReference>
<evidence type="ECO:0000256" key="4">
    <source>
        <dbReference type="ARBA" id="ARBA00023163"/>
    </source>
</evidence>
<keyword evidence="4" id="KW-0804">Transcription</keyword>
<dbReference type="InterPro" id="IPR044210">
    <property type="entry name" value="Tfc3-like"/>
</dbReference>
<reference evidence="10 12" key="1">
    <citation type="submission" date="2008-03" db="EMBL/GenBank/DDBJ databases">
        <title>Annotation of Ixodes scapularis.</title>
        <authorList>
            <consortium name="Ixodes scapularis Genome Project Consortium"/>
            <person name="Caler E."/>
            <person name="Hannick L.I."/>
            <person name="Bidwell S."/>
            <person name="Joardar V."/>
            <person name="Thiagarajan M."/>
            <person name="Amedeo P."/>
            <person name="Galinsky K.J."/>
            <person name="Schobel S."/>
            <person name="Inman J."/>
            <person name="Hostetler J."/>
            <person name="Miller J."/>
            <person name="Hammond M."/>
            <person name="Megy K."/>
            <person name="Lawson D."/>
            <person name="Kodira C."/>
            <person name="Sutton G."/>
            <person name="Meyer J."/>
            <person name="Hill C.A."/>
            <person name="Birren B."/>
            <person name="Nene V."/>
            <person name="Collins F."/>
            <person name="Alarcon-Chaidez F."/>
            <person name="Wikel S."/>
            <person name="Strausberg R."/>
        </authorList>
    </citation>
    <scope>NUCLEOTIDE SEQUENCE [LARGE SCALE GENOMIC DNA]</scope>
    <source>
        <strain evidence="12">Wikel</strain>
        <strain evidence="10">Wikel colony</strain>
    </source>
</reference>
<dbReference type="FunCoup" id="B7QH00">
    <property type="interactions" value="147"/>
</dbReference>
<evidence type="ECO:0000313" key="10">
    <source>
        <dbReference type="EMBL" id="EEC18122.1"/>
    </source>
</evidence>
<keyword evidence="12" id="KW-1185">Reference proteome</keyword>
<dbReference type="PANTHER" id="PTHR15180:SF1">
    <property type="entry name" value="GENERAL TRANSCRIPTION FACTOR 3C POLYPEPTIDE 1"/>
    <property type="match status" value="1"/>
</dbReference>
<feature type="region of interest" description="Disordered" evidence="6">
    <location>
        <begin position="455"/>
        <end position="511"/>
    </location>
</feature>
<dbReference type="VEuPathDB" id="VectorBase:ISCI015036"/>
<dbReference type="EMBL" id="DS935676">
    <property type="protein sequence ID" value="EEC18122.1"/>
    <property type="molecule type" value="Genomic_DNA"/>
</dbReference>
<dbReference type="EnsemblMetazoa" id="ISCW015036-RA">
    <property type="protein sequence ID" value="ISCW015036-PA"/>
    <property type="gene ID" value="ISCW015036"/>
</dbReference>
<dbReference type="InterPro" id="IPR056428">
    <property type="entry name" value="WH_GTF3C1"/>
</dbReference>
<dbReference type="InterPro" id="IPR007309">
    <property type="entry name" value="TFIIIC_Bblock-bd"/>
</dbReference>
<evidence type="ECO:0000259" key="8">
    <source>
        <dbReference type="Pfam" id="PF23704"/>
    </source>
</evidence>
<dbReference type="OrthoDB" id="68020at2759"/>
<evidence type="ECO:0000256" key="5">
    <source>
        <dbReference type="ARBA" id="ARBA00023242"/>
    </source>
</evidence>
<dbReference type="GO" id="GO:0005634">
    <property type="term" value="C:nucleus"/>
    <property type="evidence" value="ECO:0007669"/>
    <property type="project" value="UniProtKB-SubCell"/>
</dbReference>
<dbReference type="InParanoid" id="B7QH00"/>
<feature type="region of interest" description="Disordered" evidence="6">
    <location>
        <begin position="1762"/>
        <end position="1785"/>
    </location>
</feature>